<dbReference type="AlphaFoldDB" id="A0A9X4QPL3"/>
<dbReference type="InterPro" id="IPR002938">
    <property type="entry name" value="FAD-bd"/>
</dbReference>
<feature type="domain" description="FAD-binding" evidence="1">
    <location>
        <begin position="5"/>
        <end position="324"/>
    </location>
</feature>
<dbReference type="InterPro" id="IPR036188">
    <property type="entry name" value="FAD/NAD-bd_sf"/>
</dbReference>
<accession>A0A9X4QPL3</accession>
<dbReference type="PANTHER" id="PTHR42685:SF22">
    <property type="entry name" value="CONDITIONED MEDIUM FACTOR RECEPTOR 1"/>
    <property type="match status" value="1"/>
</dbReference>
<name>A0A9X4QPL3_9BACL</name>
<gene>
    <name evidence="2" type="ORF">OMP38_24525</name>
</gene>
<dbReference type="EMBL" id="JAPDHZ010000004">
    <property type="protein sequence ID" value="MDG0793641.1"/>
    <property type="molecule type" value="Genomic_DNA"/>
</dbReference>
<dbReference type="Gene3D" id="3.50.50.60">
    <property type="entry name" value="FAD/NAD(P)-binding domain"/>
    <property type="match status" value="1"/>
</dbReference>
<comment type="caution">
    <text evidence="2">The sequence shown here is derived from an EMBL/GenBank/DDBJ whole genome shotgun (WGS) entry which is preliminary data.</text>
</comment>
<dbReference type="RefSeq" id="WP_277567386.1">
    <property type="nucleotide sequence ID" value="NZ_JAPDHZ010000004.1"/>
</dbReference>
<dbReference type="Pfam" id="PF01494">
    <property type="entry name" value="FAD_binding_3"/>
    <property type="match status" value="1"/>
</dbReference>
<dbReference type="SUPFAM" id="SSF51905">
    <property type="entry name" value="FAD/NAD(P)-binding domain"/>
    <property type="match status" value="1"/>
</dbReference>
<sequence>MTASFDVIIVGARIAGATLAWELSRLGLRTLLIDRAEFPSDTLSTHNVYANTLSKFREMGILDELLATGTPLYNRAHIDFEGAVIDGRYPAVDGIDGCLCVKRKYIDDILFRHACAQPGVTAISGFRATALVRGADGAVTGLTGITKEGQVLSFAASLVVGADGRRSSVRQWAGAKRVIAVPTDYASYVAYVDGYEQGEDRFVEFYKQGDKLAIAFPTSDAQYVLGFMFPLTDTERIDELRDEPEQGLRALAEEGLSATDFPARLRGATFAGRIRALLGYDNDWHQGMGRGWALIGDAFSFKDPAVGQGMHDAVFGAGLLARTLSGYRPGDWSGAWEEMAAKYEEGMKAKLMSRFEIGCQMTRNVSFPQELLSAYRLIGADDQATRAFLGMYNYACEPADIDREVGRLLGALQAPGA</sequence>
<dbReference type="InterPro" id="IPR050407">
    <property type="entry name" value="Geranylgeranyl_reductase"/>
</dbReference>
<protein>
    <submittedName>
        <fullName evidence="2">NAD(P)/FAD-dependent oxidoreductase</fullName>
    </submittedName>
</protein>
<evidence type="ECO:0000313" key="2">
    <source>
        <dbReference type="EMBL" id="MDG0793641.1"/>
    </source>
</evidence>
<evidence type="ECO:0000259" key="1">
    <source>
        <dbReference type="Pfam" id="PF01494"/>
    </source>
</evidence>
<dbReference type="PRINTS" id="PR00420">
    <property type="entry name" value="RNGMNOXGNASE"/>
</dbReference>
<dbReference type="GO" id="GO:0071949">
    <property type="term" value="F:FAD binding"/>
    <property type="evidence" value="ECO:0007669"/>
    <property type="project" value="InterPro"/>
</dbReference>
<dbReference type="PANTHER" id="PTHR42685">
    <property type="entry name" value="GERANYLGERANYL DIPHOSPHATE REDUCTASE"/>
    <property type="match status" value="1"/>
</dbReference>
<proteinExistence type="predicted"/>
<keyword evidence="3" id="KW-1185">Reference proteome</keyword>
<organism evidence="2 3">
    <name type="scientific">Cohnella ginsengisoli</name>
    <dbReference type="NCBI Taxonomy" id="425004"/>
    <lineage>
        <taxon>Bacteria</taxon>
        <taxon>Bacillati</taxon>
        <taxon>Bacillota</taxon>
        <taxon>Bacilli</taxon>
        <taxon>Bacillales</taxon>
        <taxon>Paenibacillaceae</taxon>
        <taxon>Cohnella</taxon>
    </lineage>
</organism>
<reference evidence="2 3" key="1">
    <citation type="submission" date="2022-10" db="EMBL/GenBank/DDBJ databases">
        <title>Comparative genomic analysis of Cohnella hashimotonis sp. nov., isolated from the International Space Station.</title>
        <authorList>
            <person name="Simpson A."/>
            <person name="Venkateswaran K."/>
        </authorList>
    </citation>
    <scope>NUCLEOTIDE SEQUENCE [LARGE SCALE GENOMIC DNA]</scope>
    <source>
        <strain evidence="2 3">DSM 18997</strain>
    </source>
</reference>
<dbReference type="Proteomes" id="UP001153387">
    <property type="component" value="Unassembled WGS sequence"/>
</dbReference>
<evidence type="ECO:0000313" key="3">
    <source>
        <dbReference type="Proteomes" id="UP001153387"/>
    </source>
</evidence>